<keyword evidence="3" id="KW-0378">Hydrolase</keyword>
<dbReference type="SUPFAM" id="SSF49384">
    <property type="entry name" value="Carbohydrate-binding domain"/>
    <property type="match status" value="1"/>
</dbReference>
<dbReference type="InterPro" id="IPR001919">
    <property type="entry name" value="CBD2"/>
</dbReference>
<reference evidence="8 9" key="1">
    <citation type="journal article" date="2019" name="Int. J. Syst. Evol. Microbiol.">
        <title>The Global Catalogue of Microorganisms (GCM) 10K type strain sequencing project: providing services to taxonomists for standard genome sequencing and annotation.</title>
        <authorList>
            <consortium name="The Broad Institute Genomics Platform"/>
            <consortium name="The Broad Institute Genome Sequencing Center for Infectious Disease"/>
            <person name="Wu L."/>
            <person name="Ma J."/>
        </authorList>
    </citation>
    <scope>NUCLEOTIDE SEQUENCE [LARGE SCALE GENOMIC DNA]</scope>
    <source>
        <strain evidence="8 9">JCM 13250</strain>
    </source>
</reference>
<feature type="domain" description="CBM2" evidence="7">
    <location>
        <begin position="223"/>
        <end position="332"/>
    </location>
</feature>
<dbReference type="PANTHER" id="PTHR46708">
    <property type="entry name" value="TENASCIN"/>
    <property type="match status" value="1"/>
</dbReference>
<dbReference type="InterPro" id="IPR012291">
    <property type="entry name" value="CBM2_carb-bd_dom_sf"/>
</dbReference>
<evidence type="ECO:0000256" key="4">
    <source>
        <dbReference type="ARBA" id="ARBA00023326"/>
    </source>
</evidence>
<feature type="domain" description="Fibronectin type-III" evidence="6">
    <location>
        <begin position="135"/>
        <end position="224"/>
    </location>
</feature>
<keyword evidence="3" id="KW-0326">Glycosidase</keyword>
<dbReference type="Gene3D" id="2.60.40.10">
    <property type="entry name" value="Immunoglobulins"/>
    <property type="match status" value="2"/>
</dbReference>
<sequence length="337" mass="34432">MNVPQLSRRLAALVAATLGALVLSAAPASAATALPTPGAPVATTVTTTSITITWTPSAGPVASYTVQFIVGMSSWTNLATTTATTYTHTGLTADRVYTYRVIASPTADSGYTASAASGYTYVTTAPLPDSSPPTTPGTPFTTVVSTNAATVHTSGSTDNNRVAAYWVQRQVNGVWTDWASNSVSTIYLRDLQPATSYTVVVVAVDPNGNRSPRSAPLTFTTRATQPAPTCKVQLTNFYTGYILTMTVENMTAATTLTGWTVTFTMPASHTISSSFGGAPVTRVGTLATATPTVWAATINPGGSAQFGLIASYPAGSGLPSGFTLNGSGVASAACATA</sequence>
<evidence type="ECO:0000313" key="9">
    <source>
        <dbReference type="Proteomes" id="UP001500218"/>
    </source>
</evidence>
<dbReference type="InterPro" id="IPR013783">
    <property type="entry name" value="Ig-like_fold"/>
</dbReference>
<evidence type="ECO:0000256" key="2">
    <source>
        <dbReference type="ARBA" id="ARBA00023277"/>
    </source>
</evidence>
<dbReference type="RefSeq" id="WP_344131427.1">
    <property type="nucleotide sequence ID" value="NZ_BAAALT010000083.1"/>
</dbReference>
<dbReference type="InterPro" id="IPR050991">
    <property type="entry name" value="ECM_Regulatory_Proteins"/>
</dbReference>
<dbReference type="Pfam" id="PF00553">
    <property type="entry name" value="CBM_2"/>
    <property type="match status" value="1"/>
</dbReference>
<keyword evidence="1" id="KW-0677">Repeat</keyword>
<dbReference type="SMART" id="SM00637">
    <property type="entry name" value="CBD_II"/>
    <property type="match status" value="1"/>
</dbReference>
<dbReference type="InterPro" id="IPR003961">
    <property type="entry name" value="FN3_dom"/>
</dbReference>
<name>A0ABN2M268_9ACTN</name>
<dbReference type="Proteomes" id="UP001500218">
    <property type="component" value="Unassembled WGS sequence"/>
</dbReference>
<dbReference type="InterPro" id="IPR008965">
    <property type="entry name" value="CBM2/CBM3_carb-bd_dom_sf"/>
</dbReference>
<dbReference type="PROSITE" id="PS50853">
    <property type="entry name" value="FN3"/>
    <property type="match status" value="2"/>
</dbReference>
<dbReference type="PANTHER" id="PTHR46708:SF2">
    <property type="entry name" value="FIBRONECTIN TYPE-III DOMAIN-CONTAINING PROTEIN"/>
    <property type="match status" value="1"/>
</dbReference>
<evidence type="ECO:0000259" key="6">
    <source>
        <dbReference type="PROSITE" id="PS50853"/>
    </source>
</evidence>
<protein>
    <recommendedName>
        <fullName evidence="10">Fibronectin type III domain-containing protein</fullName>
    </recommendedName>
</protein>
<keyword evidence="5" id="KW-0732">Signal</keyword>
<evidence type="ECO:0000256" key="3">
    <source>
        <dbReference type="ARBA" id="ARBA00023295"/>
    </source>
</evidence>
<accession>A0ABN2M268</accession>
<evidence type="ECO:0000256" key="1">
    <source>
        <dbReference type="ARBA" id="ARBA00022737"/>
    </source>
</evidence>
<dbReference type="SMART" id="SM00060">
    <property type="entry name" value="FN3"/>
    <property type="match status" value="2"/>
</dbReference>
<keyword evidence="2" id="KW-0119">Carbohydrate metabolism</keyword>
<comment type="caution">
    <text evidence="8">The sequence shown here is derived from an EMBL/GenBank/DDBJ whole genome shotgun (WGS) entry which is preliminary data.</text>
</comment>
<evidence type="ECO:0000259" key="7">
    <source>
        <dbReference type="PROSITE" id="PS51173"/>
    </source>
</evidence>
<keyword evidence="4" id="KW-0624">Polysaccharide degradation</keyword>
<dbReference type="PROSITE" id="PS51173">
    <property type="entry name" value="CBM2"/>
    <property type="match status" value="1"/>
</dbReference>
<dbReference type="InterPro" id="IPR036116">
    <property type="entry name" value="FN3_sf"/>
</dbReference>
<dbReference type="CDD" id="cd00063">
    <property type="entry name" value="FN3"/>
    <property type="match status" value="1"/>
</dbReference>
<feature type="chain" id="PRO_5045783147" description="Fibronectin type III domain-containing protein" evidence="5">
    <location>
        <begin position="31"/>
        <end position="337"/>
    </location>
</feature>
<proteinExistence type="predicted"/>
<gene>
    <name evidence="8" type="ORF">GCM10009682_30480</name>
</gene>
<feature type="signal peptide" evidence="5">
    <location>
        <begin position="1"/>
        <end position="30"/>
    </location>
</feature>
<keyword evidence="9" id="KW-1185">Reference proteome</keyword>
<evidence type="ECO:0000313" key="8">
    <source>
        <dbReference type="EMBL" id="GAA1806456.1"/>
    </source>
</evidence>
<evidence type="ECO:0008006" key="10">
    <source>
        <dbReference type="Google" id="ProtNLM"/>
    </source>
</evidence>
<evidence type="ECO:0000256" key="5">
    <source>
        <dbReference type="SAM" id="SignalP"/>
    </source>
</evidence>
<dbReference type="Pfam" id="PF00041">
    <property type="entry name" value="fn3"/>
    <property type="match status" value="1"/>
</dbReference>
<dbReference type="SUPFAM" id="SSF49265">
    <property type="entry name" value="Fibronectin type III"/>
    <property type="match status" value="2"/>
</dbReference>
<dbReference type="EMBL" id="BAAALT010000083">
    <property type="protein sequence ID" value="GAA1806456.1"/>
    <property type="molecule type" value="Genomic_DNA"/>
</dbReference>
<feature type="domain" description="Fibronectin type-III" evidence="6">
    <location>
        <begin position="36"/>
        <end position="127"/>
    </location>
</feature>
<dbReference type="Gene3D" id="2.60.40.290">
    <property type="match status" value="1"/>
</dbReference>
<organism evidence="8 9">
    <name type="scientific">Luedemannella flava</name>
    <dbReference type="NCBI Taxonomy" id="349316"/>
    <lineage>
        <taxon>Bacteria</taxon>
        <taxon>Bacillati</taxon>
        <taxon>Actinomycetota</taxon>
        <taxon>Actinomycetes</taxon>
        <taxon>Micromonosporales</taxon>
        <taxon>Micromonosporaceae</taxon>
        <taxon>Luedemannella</taxon>
    </lineage>
</organism>